<dbReference type="OrthoDB" id="191139at2759"/>
<dbReference type="Pfam" id="PF00106">
    <property type="entry name" value="adh_short"/>
    <property type="match status" value="1"/>
</dbReference>
<dbReference type="GO" id="GO:0016491">
    <property type="term" value="F:oxidoreductase activity"/>
    <property type="evidence" value="ECO:0007669"/>
    <property type="project" value="UniProtKB-KW"/>
</dbReference>
<dbReference type="InterPro" id="IPR002347">
    <property type="entry name" value="SDR_fam"/>
</dbReference>
<organism evidence="4 5">
    <name type="scientific">Suhomyces tanzawaensis NRRL Y-17324</name>
    <dbReference type="NCBI Taxonomy" id="984487"/>
    <lineage>
        <taxon>Eukaryota</taxon>
        <taxon>Fungi</taxon>
        <taxon>Dikarya</taxon>
        <taxon>Ascomycota</taxon>
        <taxon>Saccharomycotina</taxon>
        <taxon>Pichiomycetes</taxon>
        <taxon>Debaryomycetaceae</taxon>
        <taxon>Suhomyces</taxon>
    </lineage>
</organism>
<dbReference type="Gene3D" id="3.40.50.720">
    <property type="entry name" value="NAD(P)-binding Rossmann-like Domain"/>
    <property type="match status" value="1"/>
</dbReference>
<gene>
    <name evidence="4" type="ORF">CANTADRAFT_316097</name>
</gene>
<evidence type="ECO:0000256" key="1">
    <source>
        <dbReference type="ARBA" id="ARBA00006484"/>
    </source>
</evidence>
<sequence length="326" mass="36094">MPTNSSFYDPSSAPYLDPSTDRQVVFITGANSGIGWFDALHLYLHGYIVYIGGRTESKVLKAIEDLKQEAQKRHDNKHPLGELHYQYIDLLDLSTVVLAAKEFSAREPKLHKLILNAGIMALPYELSKDDIEIQYQVNVVGHFLLTHKLAPQLEAALEDGHVPRVVHVASVGHYAAFKYFHPGKPVQRGPDLVSTWVRYGVSKSANIQIARLLAKKYPKILSVAVHPGLVVDTELYNRWKNFSYIGVFTKGALTAANSVIGVTLEQGALSTLKAALDPSLTVANDNGKYLTTGGNEGRANHVATNENNAIQTWDWNVEQLKARGLW</sequence>
<accession>A0A1E4SDI8</accession>
<dbReference type="PANTHER" id="PTHR24320">
    <property type="entry name" value="RETINOL DEHYDROGENASE"/>
    <property type="match status" value="1"/>
</dbReference>
<dbReference type="AlphaFoldDB" id="A0A1E4SDI8"/>
<reference evidence="5" key="1">
    <citation type="submission" date="2016-05" db="EMBL/GenBank/DDBJ databases">
        <title>Comparative genomics of biotechnologically important yeasts.</title>
        <authorList>
            <consortium name="DOE Joint Genome Institute"/>
            <person name="Riley R."/>
            <person name="Haridas S."/>
            <person name="Wolfe K.H."/>
            <person name="Lopes M.R."/>
            <person name="Hittinger C.T."/>
            <person name="Goker M."/>
            <person name="Salamov A."/>
            <person name="Wisecaver J."/>
            <person name="Long T.M."/>
            <person name="Aerts A.L."/>
            <person name="Barry K."/>
            <person name="Choi C."/>
            <person name="Clum A."/>
            <person name="Coughlan A.Y."/>
            <person name="Deshpande S."/>
            <person name="Douglass A.P."/>
            <person name="Hanson S.J."/>
            <person name="Klenk H.-P."/>
            <person name="Labutti K."/>
            <person name="Lapidus A."/>
            <person name="Lindquist E."/>
            <person name="Lipzen A."/>
            <person name="Meier-Kolthoff J.P."/>
            <person name="Ohm R.A."/>
            <person name="Otillar R.P."/>
            <person name="Pangilinan J."/>
            <person name="Peng Y."/>
            <person name="Rokas A."/>
            <person name="Rosa C.A."/>
            <person name="Scheuner C."/>
            <person name="Sibirny A.A."/>
            <person name="Slot J.C."/>
            <person name="Stielow J.B."/>
            <person name="Sun H."/>
            <person name="Kurtzman C.P."/>
            <person name="Blackwell M."/>
            <person name="Grigoriev I.V."/>
            <person name="Jeffries T.W."/>
        </authorList>
    </citation>
    <scope>NUCLEOTIDE SEQUENCE [LARGE SCALE GENOMIC DNA]</scope>
    <source>
        <strain evidence="5">NRRL Y-17324</strain>
    </source>
</reference>
<dbReference type="GeneID" id="30982545"/>
<evidence type="ECO:0000313" key="4">
    <source>
        <dbReference type="EMBL" id="ODV77580.1"/>
    </source>
</evidence>
<name>A0A1E4SDI8_9ASCO</name>
<dbReference type="InterPro" id="IPR036291">
    <property type="entry name" value="NAD(P)-bd_dom_sf"/>
</dbReference>
<dbReference type="PANTHER" id="PTHR24320:SF282">
    <property type="entry name" value="WW DOMAIN-CONTAINING OXIDOREDUCTASE"/>
    <property type="match status" value="1"/>
</dbReference>
<keyword evidence="2" id="KW-0521">NADP</keyword>
<dbReference type="Proteomes" id="UP000094285">
    <property type="component" value="Unassembled WGS sequence"/>
</dbReference>
<dbReference type="SUPFAM" id="SSF51735">
    <property type="entry name" value="NAD(P)-binding Rossmann-fold domains"/>
    <property type="match status" value="1"/>
</dbReference>
<evidence type="ECO:0000313" key="5">
    <source>
        <dbReference type="Proteomes" id="UP000094285"/>
    </source>
</evidence>
<dbReference type="EMBL" id="KV453915">
    <property type="protein sequence ID" value="ODV77580.1"/>
    <property type="molecule type" value="Genomic_DNA"/>
</dbReference>
<dbReference type="STRING" id="984487.A0A1E4SDI8"/>
<protein>
    <submittedName>
        <fullName evidence="4">NAD(P)-binding protein</fullName>
    </submittedName>
</protein>
<comment type="similarity">
    <text evidence="1">Belongs to the short-chain dehydrogenases/reductases (SDR) family.</text>
</comment>
<evidence type="ECO:0000256" key="3">
    <source>
        <dbReference type="ARBA" id="ARBA00023002"/>
    </source>
</evidence>
<dbReference type="RefSeq" id="XP_020062702.1">
    <property type="nucleotide sequence ID" value="XM_020208408.1"/>
</dbReference>
<evidence type="ECO:0000256" key="2">
    <source>
        <dbReference type="ARBA" id="ARBA00022857"/>
    </source>
</evidence>
<keyword evidence="3" id="KW-0560">Oxidoreductase</keyword>
<dbReference type="PRINTS" id="PR00081">
    <property type="entry name" value="GDHRDH"/>
</dbReference>
<proteinExistence type="inferred from homology"/>
<keyword evidence="5" id="KW-1185">Reference proteome</keyword>